<dbReference type="CDD" id="cd03255">
    <property type="entry name" value="ABC_MJ0796_LolCDE_FtsE"/>
    <property type="match status" value="1"/>
</dbReference>
<dbReference type="Gene3D" id="3.40.50.300">
    <property type="entry name" value="P-loop containing nucleotide triphosphate hydrolases"/>
    <property type="match status" value="1"/>
</dbReference>
<dbReference type="AlphaFoldDB" id="A0A9J6Q9D7"/>
<comment type="similarity">
    <text evidence="4">Belongs to the ABC transporter superfamily. Macrolide exporter (TC 3.A.1.122) family.</text>
</comment>
<dbReference type="GO" id="GO:0022857">
    <property type="term" value="F:transmembrane transporter activity"/>
    <property type="evidence" value="ECO:0007669"/>
    <property type="project" value="UniProtKB-ARBA"/>
</dbReference>
<feature type="domain" description="ABC transporter" evidence="5">
    <location>
        <begin position="11"/>
        <end position="234"/>
    </location>
</feature>
<dbReference type="SMART" id="SM00382">
    <property type="entry name" value="AAA"/>
    <property type="match status" value="1"/>
</dbReference>
<dbReference type="RefSeq" id="WP_271267713.1">
    <property type="nucleotide sequence ID" value="NZ_JAMGZJ010000074.1"/>
</dbReference>
<dbReference type="FunFam" id="3.40.50.300:FF:000032">
    <property type="entry name" value="Export ABC transporter ATP-binding protein"/>
    <property type="match status" value="1"/>
</dbReference>
<organism evidence="6 7">
    <name type="scientific">Silvania confinis</name>
    <dbReference type="NCBI Taxonomy" id="2926470"/>
    <lineage>
        <taxon>Bacteria</taxon>
        <taxon>Pseudomonadati</taxon>
        <taxon>Pseudomonadota</taxon>
        <taxon>Gammaproteobacteria</taxon>
        <taxon>Enterobacterales</taxon>
        <taxon>Enterobacteriaceae</taxon>
        <taxon>Silvania</taxon>
    </lineage>
</organism>
<evidence type="ECO:0000256" key="4">
    <source>
        <dbReference type="ARBA" id="ARBA00038388"/>
    </source>
</evidence>
<dbReference type="PANTHER" id="PTHR24220">
    <property type="entry name" value="IMPORT ATP-BINDING PROTEIN"/>
    <property type="match status" value="1"/>
</dbReference>
<dbReference type="PROSITE" id="PS50893">
    <property type="entry name" value="ABC_TRANSPORTER_2"/>
    <property type="match status" value="1"/>
</dbReference>
<dbReference type="GO" id="GO:0016887">
    <property type="term" value="F:ATP hydrolysis activity"/>
    <property type="evidence" value="ECO:0007669"/>
    <property type="project" value="InterPro"/>
</dbReference>
<dbReference type="Proteomes" id="UP001061282">
    <property type="component" value="Unassembled WGS sequence"/>
</dbReference>
<reference evidence="6" key="1">
    <citation type="submission" date="2022-05" db="EMBL/GenBank/DDBJ databases">
        <title>Description of a novel species of Leclercia; Leclercia tamurae and the Proposal for a Novel Genus Silvania gen. nov. Containing Two Novel Species Silvania hatchlandensis sp. nov. and Silvania confinis sp. nov. Isolated from the Rhizosphere of Oak.</title>
        <authorList>
            <person name="Maddock D.W."/>
            <person name="Brady C.L."/>
            <person name="Denman S."/>
            <person name="Arnold D."/>
        </authorList>
    </citation>
    <scope>NUCLEOTIDE SEQUENCE</scope>
    <source>
        <strain evidence="6">H4N4</strain>
    </source>
</reference>
<dbReference type="InterPro" id="IPR003593">
    <property type="entry name" value="AAA+_ATPase"/>
</dbReference>
<accession>A0A9J6Q9D7</accession>
<name>A0A9J6Q9D7_9ENTR</name>
<dbReference type="InterPro" id="IPR027417">
    <property type="entry name" value="P-loop_NTPase"/>
</dbReference>
<evidence type="ECO:0000256" key="2">
    <source>
        <dbReference type="ARBA" id="ARBA00022741"/>
    </source>
</evidence>
<dbReference type="GO" id="GO:1902495">
    <property type="term" value="C:transmembrane transporter complex"/>
    <property type="evidence" value="ECO:0007669"/>
    <property type="project" value="UniProtKB-ARBA"/>
</dbReference>
<proteinExistence type="inferred from homology"/>
<dbReference type="InterPro" id="IPR003439">
    <property type="entry name" value="ABC_transporter-like_ATP-bd"/>
</dbReference>
<dbReference type="GO" id="GO:0005886">
    <property type="term" value="C:plasma membrane"/>
    <property type="evidence" value="ECO:0007669"/>
    <property type="project" value="TreeGrafter"/>
</dbReference>
<evidence type="ECO:0000313" key="6">
    <source>
        <dbReference type="EMBL" id="MCU6669143.1"/>
    </source>
</evidence>
<sequence>MRSNIKELPAISINGVYKSFGLYENKVDALKNINIEIAQGEFLALCGPSGSGKSTLLNILSGIDKPSEGYVLFLNKLLRDLPETDLATIRSKHLGFIFQFFNLIPVLNAFDNVFYPLVLNGHFDAKSARERSLHFLDSVGLADLRDRKPGQLSGGQQQRVAIARALAHEPQVVVADEPTGNLDQATGEAVLDLLLKINQQTGTTFIISTHSTQLKERAQRVVEIRDGELAYDSAQ</sequence>
<keyword evidence="2" id="KW-0547">Nucleotide-binding</keyword>
<dbReference type="InterPro" id="IPR015854">
    <property type="entry name" value="ABC_transpr_LolD-like"/>
</dbReference>
<comment type="caution">
    <text evidence="6">The sequence shown here is derived from an EMBL/GenBank/DDBJ whole genome shotgun (WGS) entry which is preliminary data.</text>
</comment>
<dbReference type="Pfam" id="PF00005">
    <property type="entry name" value="ABC_tran"/>
    <property type="match status" value="1"/>
</dbReference>
<keyword evidence="7" id="KW-1185">Reference proteome</keyword>
<dbReference type="InterPro" id="IPR017871">
    <property type="entry name" value="ABC_transporter-like_CS"/>
</dbReference>
<dbReference type="GO" id="GO:0005524">
    <property type="term" value="F:ATP binding"/>
    <property type="evidence" value="ECO:0007669"/>
    <property type="project" value="UniProtKB-KW"/>
</dbReference>
<evidence type="ECO:0000256" key="3">
    <source>
        <dbReference type="ARBA" id="ARBA00022840"/>
    </source>
</evidence>
<dbReference type="SUPFAM" id="SSF52540">
    <property type="entry name" value="P-loop containing nucleoside triphosphate hydrolases"/>
    <property type="match status" value="1"/>
</dbReference>
<evidence type="ECO:0000259" key="5">
    <source>
        <dbReference type="PROSITE" id="PS50893"/>
    </source>
</evidence>
<dbReference type="InterPro" id="IPR017911">
    <property type="entry name" value="MacB-like_ATP-bd"/>
</dbReference>
<evidence type="ECO:0000256" key="1">
    <source>
        <dbReference type="ARBA" id="ARBA00022448"/>
    </source>
</evidence>
<gene>
    <name evidence="6" type="ORF">M8013_10310</name>
</gene>
<dbReference type="EMBL" id="JAMGZJ010000074">
    <property type="protein sequence ID" value="MCU6669143.1"/>
    <property type="molecule type" value="Genomic_DNA"/>
</dbReference>
<evidence type="ECO:0000313" key="7">
    <source>
        <dbReference type="Proteomes" id="UP001061282"/>
    </source>
</evidence>
<dbReference type="PANTHER" id="PTHR24220:SF86">
    <property type="entry name" value="ABC TRANSPORTER ABCH.1"/>
    <property type="match status" value="1"/>
</dbReference>
<keyword evidence="1" id="KW-0813">Transport</keyword>
<protein>
    <submittedName>
        <fullName evidence="6">ABC transporter ATP-binding protein</fullName>
    </submittedName>
</protein>
<keyword evidence="3 6" id="KW-0067">ATP-binding</keyword>
<dbReference type="PROSITE" id="PS00211">
    <property type="entry name" value="ABC_TRANSPORTER_1"/>
    <property type="match status" value="1"/>
</dbReference>